<evidence type="ECO:0000256" key="2">
    <source>
        <dbReference type="ARBA" id="ARBA00022448"/>
    </source>
</evidence>
<comment type="subcellular location">
    <subcellularLocation>
        <location evidence="1">Cell membrane</location>
        <topology evidence="1">Multi-pass membrane protein</topology>
    </subcellularLocation>
</comment>
<sequence>MGSATKVIISIYSAVTGPFCGLLLLAFLFPCANSKGASTATLMTVSFQMWHMSQKIIQGSLPPRLPVTVDYCPGNFTGTSRHLNETLLTQDHTSTGGFFLSQMSTYWSNLISAILTIAIGLAISLLTGGRQTYKQHIHLSSDTFLALWRKLGFISSEHDTTINLTTVNTYLGETTYEFQNQDNSIIKNETKI</sequence>
<evidence type="ECO:0000256" key="3">
    <source>
        <dbReference type="ARBA" id="ARBA00022475"/>
    </source>
</evidence>
<keyword evidence="7" id="KW-0472">Membrane</keyword>
<evidence type="ECO:0000256" key="1">
    <source>
        <dbReference type="ARBA" id="ARBA00004651"/>
    </source>
</evidence>
<dbReference type="GO" id="GO:0005886">
    <property type="term" value="C:plasma membrane"/>
    <property type="evidence" value="ECO:0007669"/>
    <property type="project" value="UniProtKB-SubCell"/>
</dbReference>
<evidence type="ECO:0000313" key="8">
    <source>
        <dbReference type="EMBL" id="MXU95669.1"/>
    </source>
</evidence>
<dbReference type="Gene3D" id="1.20.1730.10">
    <property type="entry name" value="Sodium/glucose cotransporter"/>
    <property type="match status" value="1"/>
</dbReference>
<keyword evidence="7" id="KW-0812">Transmembrane</keyword>
<dbReference type="InterPro" id="IPR038377">
    <property type="entry name" value="Na/Glc_symporter_sf"/>
</dbReference>
<keyword evidence="7" id="KW-1133">Transmembrane helix</keyword>
<keyword evidence="5" id="KW-0406">Ion transport</keyword>
<protein>
    <submittedName>
        <fullName evidence="8">Putative iodide/myo-inositol/multivitamin symporter</fullName>
    </submittedName>
</protein>
<proteinExistence type="predicted"/>
<reference evidence="8" key="1">
    <citation type="submission" date="2019-12" db="EMBL/GenBank/DDBJ databases">
        <title>An insight into the sialome of adult female Ixodes ricinus ticks feeding for 6 days.</title>
        <authorList>
            <person name="Perner J."/>
            <person name="Ribeiro J.M.C."/>
        </authorList>
    </citation>
    <scope>NUCLEOTIDE SEQUENCE</scope>
    <source>
        <strain evidence="8">Semi-engorged</strain>
        <tissue evidence="8">Salivary glands</tissue>
    </source>
</reference>
<feature type="transmembrane region" description="Helical" evidence="7">
    <location>
        <begin position="106"/>
        <end position="126"/>
    </location>
</feature>
<keyword evidence="6" id="KW-0739">Sodium transport</keyword>
<dbReference type="GO" id="GO:0015293">
    <property type="term" value="F:symporter activity"/>
    <property type="evidence" value="ECO:0007669"/>
    <property type="project" value="TreeGrafter"/>
</dbReference>
<evidence type="ECO:0000256" key="4">
    <source>
        <dbReference type="ARBA" id="ARBA00023053"/>
    </source>
</evidence>
<evidence type="ECO:0000256" key="5">
    <source>
        <dbReference type="ARBA" id="ARBA00023065"/>
    </source>
</evidence>
<feature type="transmembrane region" description="Helical" evidence="7">
    <location>
        <begin position="7"/>
        <end position="29"/>
    </location>
</feature>
<accession>A0A6B0V0X4</accession>
<dbReference type="EMBL" id="GIFC01013586">
    <property type="protein sequence ID" value="MXU95669.1"/>
    <property type="molecule type" value="Transcribed_RNA"/>
</dbReference>
<evidence type="ECO:0000256" key="7">
    <source>
        <dbReference type="SAM" id="Phobius"/>
    </source>
</evidence>
<organism evidence="8">
    <name type="scientific">Ixodes ricinus</name>
    <name type="common">Common tick</name>
    <name type="synonym">Acarus ricinus</name>
    <dbReference type="NCBI Taxonomy" id="34613"/>
    <lineage>
        <taxon>Eukaryota</taxon>
        <taxon>Metazoa</taxon>
        <taxon>Ecdysozoa</taxon>
        <taxon>Arthropoda</taxon>
        <taxon>Chelicerata</taxon>
        <taxon>Arachnida</taxon>
        <taxon>Acari</taxon>
        <taxon>Parasitiformes</taxon>
        <taxon>Ixodida</taxon>
        <taxon>Ixodoidea</taxon>
        <taxon>Ixodidae</taxon>
        <taxon>Ixodinae</taxon>
        <taxon>Ixodes</taxon>
    </lineage>
</organism>
<dbReference type="InterPro" id="IPR051163">
    <property type="entry name" value="Sodium:Solute_Symporter_SSF"/>
</dbReference>
<keyword evidence="4" id="KW-0915">Sodium</keyword>
<dbReference type="AlphaFoldDB" id="A0A6B0V0X4"/>
<evidence type="ECO:0000256" key="6">
    <source>
        <dbReference type="ARBA" id="ARBA00023201"/>
    </source>
</evidence>
<keyword evidence="3" id="KW-1003">Cell membrane</keyword>
<dbReference type="GO" id="GO:0006814">
    <property type="term" value="P:sodium ion transport"/>
    <property type="evidence" value="ECO:0007669"/>
    <property type="project" value="UniProtKB-KW"/>
</dbReference>
<dbReference type="PANTHER" id="PTHR42985">
    <property type="entry name" value="SODIUM-COUPLED MONOCARBOXYLATE TRANSPORTER"/>
    <property type="match status" value="1"/>
</dbReference>
<keyword evidence="2" id="KW-0813">Transport</keyword>
<name>A0A6B0V0X4_IXORI</name>
<dbReference type="PANTHER" id="PTHR42985:SF40">
    <property type="entry name" value="LD47995P-RELATED"/>
    <property type="match status" value="1"/>
</dbReference>